<comment type="caution">
    <text evidence="12">The sequence shown here is derived from an EMBL/GenBank/DDBJ whole genome shotgun (WGS) entry which is preliminary data.</text>
</comment>
<accession>A0AAV0HNY5</accession>
<dbReference type="SMART" id="SM00440">
    <property type="entry name" value="ZnF_C2C2"/>
    <property type="match status" value="1"/>
</dbReference>
<dbReference type="PROSITE" id="PS51133">
    <property type="entry name" value="ZF_TFIIS_2"/>
    <property type="match status" value="1"/>
</dbReference>
<dbReference type="PANTHER" id="PTHR11239:SF12">
    <property type="entry name" value="DNA-DIRECTED RNA POLYMERASE III SUBUNIT RPC10"/>
    <property type="match status" value="1"/>
</dbReference>
<sequence length="154" mass="17738">TFLLKQRIKPTLQSVRPNRKALASASLSPSLLAGRLRRRKLGMEFCPTCGTLLRYELPAERHPARFFCRTCPYVCSVQTGVKIKRKLQLVKKEVEPVFTLEDMMKGGSETEATCPHCNFGKARYQQLQIRSADEPATTFYFCLNEKCSRMWRED</sequence>
<gene>
    <name evidence="12" type="ORF">LITE_LOCUS5061</name>
</gene>
<proteinExistence type="inferred from homology"/>
<dbReference type="GO" id="GO:0005666">
    <property type="term" value="C:RNA polymerase III complex"/>
    <property type="evidence" value="ECO:0007669"/>
    <property type="project" value="TreeGrafter"/>
</dbReference>
<dbReference type="GO" id="GO:0003899">
    <property type="term" value="F:DNA-directed RNA polymerase activity"/>
    <property type="evidence" value="ECO:0007669"/>
    <property type="project" value="InterPro"/>
</dbReference>
<evidence type="ECO:0000256" key="8">
    <source>
        <dbReference type="ARBA" id="ARBA00029985"/>
    </source>
</evidence>
<dbReference type="InterPro" id="IPR034014">
    <property type="entry name" value="Zn_ribbon_RPC11_C"/>
</dbReference>
<keyword evidence="3 10" id="KW-0240">DNA-directed RNA polymerase</keyword>
<comment type="subcellular location">
    <subcellularLocation>
        <location evidence="1">Nucleus</location>
    </subcellularLocation>
</comment>
<evidence type="ECO:0000256" key="1">
    <source>
        <dbReference type="ARBA" id="ARBA00004123"/>
    </source>
</evidence>
<evidence type="ECO:0000256" key="3">
    <source>
        <dbReference type="ARBA" id="ARBA00022478"/>
    </source>
</evidence>
<evidence type="ECO:0000256" key="6">
    <source>
        <dbReference type="ARBA" id="ARBA00022833"/>
    </source>
</evidence>
<organism evidence="12 13">
    <name type="scientific">Linum tenue</name>
    <dbReference type="NCBI Taxonomy" id="586396"/>
    <lineage>
        <taxon>Eukaryota</taxon>
        <taxon>Viridiplantae</taxon>
        <taxon>Streptophyta</taxon>
        <taxon>Embryophyta</taxon>
        <taxon>Tracheophyta</taxon>
        <taxon>Spermatophyta</taxon>
        <taxon>Magnoliopsida</taxon>
        <taxon>eudicotyledons</taxon>
        <taxon>Gunneridae</taxon>
        <taxon>Pentapetalae</taxon>
        <taxon>rosids</taxon>
        <taxon>fabids</taxon>
        <taxon>Malpighiales</taxon>
        <taxon>Linaceae</taxon>
        <taxon>Linum</taxon>
    </lineage>
</organism>
<dbReference type="PROSITE" id="PS00466">
    <property type="entry name" value="ZF_TFIIS_1"/>
    <property type="match status" value="1"/>
</dbReference>
<evidence type="ECO:0000256" key="7">
    <source>
        <dbReference type="ARBA" id="ARBA00023242"/>
    </source>
</evidence>
<evidence type="ECO:0000259" key="11">
    <source>
        <dbReference type="PROSITE" id="PS51133"/>
    </source>
</evidence>
<name>A0AAV0HNY5_9ROSI</name>
<keyword evidence="4 10" id="KW-0479">Metal-binding</keyword>
<dbReference type="Pfam" id="PF01096">
    <property type="entry name" value="Zn_ribbon_TFIIS"/>
    <property type="match status" value="1"/>
</dbReference>
<feature type="domain" description="TFIIS-type" evidence="11">
    <location>
        <begin position="110"/>
        <end position="152"/>
    </location>
</feature>
<dbReference type="InterPro" id="IPR012164">
    <property type="entry name" value="Rpa12/Rpb9/Rpc10/TFS"/>
</dbReference>
<evidence type="ECO:0000256" key="4">
    <source>
        <dbReference type="ARBA" id="ARBA00022723"/>
    </source>
</evidence>
<dbReference type="AlphaFoldDB" id="A0AAV0HNY5"/>
<evidence type="ECO:0000256" key="10">
    <source>
        <dbReference type="RuleBase" id="RU003474"/>
    </source>
</evidence>
<protein>
    <recommendedName>
        <fullName evidence="2">DNA-directed RNA polymerase III subunit RPC10</fullName>
    </recommendedName>
    <alternativeName>
        <fullName evidence="8">RNA polymerase III subunit C11</fullName>
    </alternativeName>
</protein>
<dbReference type="SMART" id="SM00661">
    <property type="entry name" value="RPOL9"/>
    <property type="match status" value="1"/>
</dbReference>
<dbReference type="GO" id="GO:0006386">
    <property type="term" value="P:termination of RNA polymerase III transcription"/>
    <property type="evidence" value="ECO:0007669"/>
    <property type="project" value="TreeGrafter"/>
</dbReference>
<evidence type="ECO:0000256" key="2">
    <source>
        <dbReference type="ARBA" id="ARBA00020093"/>
    </source>
</evidence>
<dbReference type="GO" id="GO:0008270">
    <property type="term" value="F:zinc ion binding"/>
    <property type="evidence" value="ECO:0007669"/>
    <property type="project" value="UniProtKB-KW"/>
</dbReference>
<keyword evidence="6" id="KW-0862">Zinc</keyword>
<keyword evidence="7" id="KW-0539">Nucleus</keyword>
<keyword evidence="5 9" id="KW-0863">Zinc-finger</keyword>
<comment type="similarity">
    <text evidence="10">Belongs to the archaeal rpoM/eukaryotic RPA12/RPB9/RPC11 RNA polymerase family.</text>
</comment>
<dbReference type="InterPro" id="IPR001222">
    <property type="entry name" value="Znf_TFIIS"/>
</dbReference>
<dbReference type="Gene3D" id="2.20.25.10">
    <property type="match status" value="1"/>
</dbReference>
<dbReference type="CDD" id="cd10509">
    <property type="entry name" value="Zn-ribbon_RPC11"/>
    <property type="match status" value="1"/>
</dbReference>
<evidence type="ECO:0000256" key="5">
    <source>
        <dbReference type="ARBA" id="ARBA00022771"/>
    </source>
</evidence>
<dbReference type="Proteomes" id="UP001154282">
    <property type="component" value="Unassembled WGS sequence"/>
</dbReference>
<dbReference type="GO" id="GO:0003676">
    <property type="term" value="F:nucleic acid binding"/>
    <property type="evidence" value="ECO:0007669"/>
    <property type="project" value="InterPro"/>
</dbReference>
<evidence type="ECO:0000256" key="9">
    <source>
        <dbReference type="PROSITE-ProRule" id="PRU00472"/>
    </source>
</evidence>
<dbReference type="EMBL" id="CAMGYJ010000002">
    <property type="protein sequence ID" value="CAI0386229.1"/>
    <property type="molecule type" value="Genomic_DNA"/>
</dbReference>
<dbReference type="InterPro" id="IPR001529">
    <property type="entry name" value="Zn_ribbon_RPB9"/>
</dbReference>
<feature type="non-terminal residue" evidence="12">
    <location>
        <position position="1"/>
    </location>
</feature>
<dbReference type="SUPFAM" id="SSF57783">
    <property type="entry name" value="Zinc beta-ribbon"/>
    <property type="match status" value="1"/>
</dbReference>
<keyword evidence="10" id="KW-0804">Transcription</keyword>
<dbReference type="PANTHER" id="PTHR11239">
    <property type="entry name" value="DNA-DIRECTED RNA POLYMERASE"/>
    <property type="match status" value="1"/>
</dbReference>
<evidence type="ECO:0000313" key="12">
    <source>
        <dbReference type="EMBL" id="CAI0386229.1"/>
    </source>
</evidence>
<evidence type="ECO:0000313" key="13">
    <source>
        <dbReference type="Proteomes" id="UP001154282"/>
    </source>
</evidence>
<reference evidence="12" key="1">
    <citation type="submission" date="2022-08" db="EMBL/GenBank/DDBJ databases">
        <authorList>
            <person name="Gutierrez-Valencia J."/>
        </authorList>
    </citation>
    <scope>NUCLEOTIDE SEQUENCE</scope>
</reference>
<keyword evidence="13" id="KW-1185">Reference proteome</keyword>